<evidence type="ECO:0000259" key="6">
    <source>
        <dbReference type="Pfam" id="PF02743"/>
    </source>
</evidence>
<evidence type="ECO:0000256" key="1">
    <source>
        <dbReference type="ARBA" id="ARBA00004651"/>
    </source>
</evidence>
<organism evidence="7 8">
    <name type="scientific">Paenibacillus germinis</name>
    <dbReference type="NCBI Taxonomy" id="2654979"/>
    <lineage>
        <taxon>Bacteria</taxon>
        <taxon>Bacillati</taxon>
        <taxon>Bacillota</taxon>
        <taxon>Bacilli</taxon>
        <taxon>Bacillales</taxon>
        <taxon>Paenibacillaceae</taxon>
        <taxon>Paenibacillus</taxon>
    </lineage>
</organism>
<accession>A0ABX1Z903</accession>
<evidence type="ECO:0000256" key="5">
    <source>
        <dbReference type="ARBA" id="ARBA00023136"/>
    </source>
</evidence>
<protein>
    <recommendedName>
        <fullName evidence="6">Cache domain-containing protein</fullName>
    </recommendedName>
</protein>
<keyword evidence="2" id="KW-1003">Cell membrane</keyword>
<comment type="subcellular location">
    <subcellularLocation>
        <location evidence="1">Cell membrane</location>
        <topology evidence="1">Multi-pass membrane protein</topology>
    </subcellularLocation>
</comment>
<keyword evidence="3" id="KW-0812">Transmembrane</keyword>
<reference evidence="7 8" key="1">
    <citation type="submission" date="2019-10" db="EMBL/GenBank/DDBJ databases">
        <title>Description of Paenibacillus choica sp. nov.</title>
        <authorList>
            <person name="Carlier A."/>
            <person name="Qi S."/>
        </authorList>
    </citation>
    <scope>NUCLEOTIDE SEQUENCE [LARGE SCALE GENOMIC DNA]</scope>
    <source>
        <strain evidence="7 8">LMG 31460</strain>
    </source>
</reference>
<evidence type="ECO:0000313" key="7">
    <source>
        <dbReference type="EMBL" id="NOU88759.1"/>
    </source>
</evidence>
<keyword evidence="8" id="KW-1185">Reference proteome</keyword>
<name>A0ABX1Z903_9BACL</name>
<dbReference type="EMBL" id="WHOC01000133">
    <property type="protein sequence ID" value="NOU88759.1"/>
    <property type="molecule type" value="Genomic_DNA"/>
</dbReference>
<evidence type="ECO:0000256" key="4">
    <source>
        <dbReference type="ARBA" id="ARBA00022989"/>
    </source>
</evidence>
<evidence type="ECO:0000313" key="8">
    <source>
        <dbReference type="Proteomes" id="UP000658690"/>
    </source>
</evidence>
<dbReference type="Gene3D" id="3.30.450.20">
    <property type="entry name" value="PAS domain"/>
    <property type="match status" value="2"/>
</dbReference>
<comment type="caution">
    <text evidence="7">The sequence shown here is derived from an EMBL/GenBank/DDBJ whole genome shotgun (WGS) entry which is preliminary data.</text>
</comment>
<keyword evidence="4" id="KW-1133">Transmembrane helix</keyword>
<dbReference type="Proteomes" id="UP000658690">
    <property type="component" value="Unassembled WGS sequence"/>
</dbReference>
<gene>
    <name evidence="7" type="ORF">GC102_23840</name>
</gene>
<keyword evidence="5" id="KW-0472">Membrane</keyword>
<feature type="domain" description="Cache" evidence="6">
    <location>
        <begin position="35"/>
        <end position="228"/>
    </location>
</feature>
<proteinExistence type="predicted"/>
<evidence type="ECO:0000256" key="2">
    <source>
        <dbReference type="ARBA" id="ARBA00022475"/>
    </source>
</evidence>
<evidence type="ECO:0000256" key="3">
    <source>
        <dbReference type="ARBA" id="ARBA00022692"/>
    </source>
</evidence>
<dbReference type="InterPro" id="IPR033479">
    <property type="entry name" value="dCache_1"/>
</dbReference>
<sequence>MIGVSLRVIWRTPMRLIHTMLNFFDYRNQIKKKLIYIVKSNIENYMNEIEKITKAPDYSTEIQQTLQSLKYKVGIQRKEAEEKLFNTVDVLIGLRSDIVGIYIFDDTNNKYYKTSRSDITPFYSFVDQPSFRRMKELKGERVIIPTHKADYYVTQTPRYIFSIGRSILSKENKEEIGIMYVDLDLDVIRKIVSPLQNNNNQFYILDGDRNLVYSNDQEGLGEPFQSSWLPPSFLV</sequence>
<dbReference type="Pfam" id="PF02743">
    <property type="entry name" value="dCache_1"/>
    <property type="match status" value="1"/>
</dbReference>